<evidence type="ECO:0000313" key="2">
    <source>
        <dbReference type="EMBL" id="MBW78380.1"/>
    </source>
</evidence>
<organism evidence="2">
    <name type="scientific">Anopheles darlingi</name>
    <name type="common">Mosquito</name>
    <dbReference type="NCBI Taxonomy" id="43151"/>
    <lineage>
        <taxon>Eukaryota</taxon>
        <taxon>Metazoa</taxon>
        <taxon>Ecdysozoa</taxon>
        <taxon>Arthropoda</taxon>
        <taxon>Hexapoda</taxon>
        <taxon>Insecta</taxon>
        <taxon>Pterygota</taxon>
        <taxon>Neoptera</taxon>
        <taxon>Endopterygota</taxon>
        <taxon>Diptera</taxon>
        <taxon>Nematocera</taxon>
        <taxon>Culicoidea</taxon>
        <taxon>Culicidae</taxon>
        <taxon>Anophelinae</taxon>
        <taxon>Anopheles</taxon>
    </lineage>
</organism>
<feature type="chain" id="PRO_5014772944" evidence="1">
    <location>
        <begin position="19"/>
        <end position="118"/>
    </location>
</feature>
<feature type="signal peptide" evidence="1">
    <location>
        <begin position="1"/>
        <end position="18"/>
    </location>
</feature>
<keyword evidence="1" id="KW-0732">Signal</keyword>
<dbReference type="EMBL" id="GGFL01014202">
    <property type="protein sequence ID" value="MBW78380.1"/>
    <property type="molecule type" value="Transcribed_RNA"/>
</dbReference>
<sequence length="118" mass="13572">MAALFRSLVVAAAATVEAEACYLPRQKLLTESFTVNEEWSGWGGWECTPCTRHDATQHDCTSDLHFHNCWAFARKLQIHQLHHHCCCVLRGDRKTPAIHQITPPNGSSWRSFWRTIFH</sequence>
<accession>A0A2M4DLE1</accession>
<proteinExistence type="predicted"/>
<reference evidence="2" key="1">
    <citation type="submission" date="2018-01" db="EMBL/GenBank/DDBJ databases">
        <title>An insight into the sialome of Amazonian anophelines.</title>
        <authorList>
            <person name="Ribeiro J.M."/>
            <person name="Scarpassa V."/>
            <person name="Calvo E."/>
        </authorList>
    </citation>
    <scope>NUCLEOTIDE SEQUENCE</scope>
</reference>
<protein>
    <submittedName>
        <fullName evidence="2">Putative secreted protein</fullName>
    </submittedName>
</protein>
<name>A0A2M4DLE1_ANODA</name>
<dbReference type="AlphaFoldDB" id="A0A2M4DLE1"/>
<evidence type="ECO:0000256" key="1">
    <source>
        <dbReference type="SAM" id="SignalP"/>
    </source>
</evidence>